<dbReference type="PROSITE" id="PS00099">
    <property type="entry name" value="THIOLASE_3"/>
    <property type="match status" value="1"/>
</dbReference>
<comment type="similarity">
    <text evidence="1 10">Belongs to the thiolase-like superfamily. Thiolase family.</text>
</comment>
<dbReference type="PANTHER" id="PTHR18919:SF156">
    <property type="entry name" value="ACETYL-COA ACETYLTRANSFERASE, MITOCHONDRIAL"/>
    <property type="match status" value="1"/>
</dbReference>
<name>A0A368MXU6_9FLAO</name>
<feature type="domain" description="Thiolase N-terminal" evidence="11">
    <location>
        <begin position="4"/>
        <end position="261"/>
    </location>
</feature>
<dbReference type="CDD" id="cd00751">
    <property type="entry name" value="thiolase"/>
    <property type="match status" value="1"/>
</dbReference>
<dbReference type="InterPro" id="IPR020613">
    <property type="entry name" value="Thiolase_CS"/>
</dbReference>
<dbReference type="PIRSF" id="PIRSF000429">
    <property type="entry name" value="Ac-CoA_Ac_transf"/>
    <property type="match status" value="1"/>
</dbReference>
<gene>
    <name evidence="13" type="ORF">DQ356_08030</name>
</gene>
<proteinExistence type="inferred from homology"/>
<feature type="domain" description="Thiolase C-terminal" evidence="12">
    <location>
        <begin position="269"/>
        <end position="390"/>
    </location>
</feature>
<keyword evidence="7" id="KW-0630">Potassium</keyword>
<evidence type="ECO:0000256" key="6">
    <source>
        <dbReference type="ARBA" id="ARBA00022946"/>
    </source>
</evidence>
<dbReference type="AlphaFoldDB" id="A0A368MXU6"/>
<evidence type="ECO:0000256" key="2">
    <source>
        <dbReference type="ARBA" id="ARBA00011881"/>
    </source>
</evidence>
<accession>A0A368MXU6</accession>
<reference evidence="13 14" key="1">
    <citation type="submission" date="2018-07" db="EMBL/GenBank/DDBJ databases">
        <title>Chryseobacterium lacus sp. nov., isolated from lake water.</title>
        <authorList>
            <person name="Li C.-M."/>
        </authorList>
    </citation>
    <scope>NUCLEOTIDE SEQUENCE [LARGE SCALE GENOMIC DNA]</scope>
    <source>
        <strain evidence="13 14">YLOS41</strain>
    </source>
</reference>
<dbReference type="GO" id="GO:0046872">
    <property type="term" value="F:metal ion binding"/>
    <property type="evidence" value="ECO:0007669"/>
    <property type="project" value="UniProtKB-KW"/>
</dbReference>
<evidence type="ECO:0000256" key="1">
    <source>
        <dbReference type="ARBA" id="ARBA00010982"/>
    </source>
</evidence>
<keyword evidence="5" id="KW-0479">Metal-binding</keyword>
<dbReference type="FunFam" id="3.40.47.10:FF:000007">
    <property type="entry name" value="acetyl-CoA acetyltransferase, mitochondrial"/>
    <property type="match status" value="1"/>
</dbReference>
<feature type="active site" description="Acyl-thioester intermediate" evidence="9">
    <location>
        <position position="88"/>
    </location>
</feature>
<keyword evidence="8 10" id="KW-0012">Acyltransferase</keyword>
<dbReference type="Pfam" id="PF00108">
    <property type="entry name" value="Thiolase_N"/>
    <property type="match status" value="1"/>
</dbReference>
<sequence>MKEVFIVSAVRTPMGSFMGSLASVPATKLGATAVKGALDRINMDPALVQEIYMGNVLQAGEGQAPARQVAIGAGLSTETPATTINKVCASGMKAVMMATQAIKAGDADIIVAGGMENMSSVPHYFSARSATKLGDVKMQDGMVLDGLTDVYNKVHMGVCAEKCAAEYEISREDQDNFAVESYKRSAKAWDDGKFQNEVVPVEIPQRKGEPIIFAEDEEYKSVNFERISTLPTVFQRENGTVTAANASTLNDGASALILVSKEKMEELGLKPLAKIISYADAAHEPEWFTTAPSKALPKALKKANMEVSDIDFFEFNEAFSVVGLANNKILGLDAGKVNVNGGAVSLGHPLGSSGSRIIVTLINVLKQNNGRYGAAAICNGGGGASAIVIENMQ</sequence>
<evidence type="ECO:0000256" key="10">
    <source>
        <dbReference type="RuleBase" id="RU003557"/>
    </source>
</evidence>
<dbReference type="EC" id="2.3.1.9" evidence="3"/>
<dbReference type="InterPro" id="IPR016039">
    <property type="entry name" value="Thiolase-like"/>
</dbReference>
<feature type="active site" description="Proton acceptor" evidence="9">
    <location>
        <position position="378"/>
    </location>
</feature>
<evidence type="ECO:0000256" key="3">
    <source>
        <dbReference type="ARBA" id="ARBA00012705"/>
    </source>
</evidence>
<evidence type="ECO:0000313" key="14">
    <source>
        <dbReference type="Proteomes" id="UP000252172"/>
    </source>
</evidence>
<dbReference type="PROSITE" id="PS00098">
    <property type="entry name" value="THIOLASE_1"/>
    <property type="match status" value="1"/>
</dbReference>
<comment type="caution">
    <text evidence="13">The sequence shown here is derived from an EMBL/GenBank/DDBJ whole genome shotgun (WGS) entry which is preliminary data.</text>
</comment>
<organism evidence="13 14">
    <name type="scientific">Chryseobacterium lacus</name>
    <dbReference type="NCBI Taxonomy" id="2058346"/>
    <lineage>
        <taxon>Bacteria</taxon>
        <taxon>Pseudomonadati</taxon>
        <taxon>Bacteroidota</taxon>
        <taxon>Flavobacteriia</taxon>
        <taxon>Flavobacteriales</taxon>
        <taxon>Weeksellaceae</taxon>
        <taxon>Chryseobacterium group</taxon>
        <taxon>Chryseobacterium</taxon>
    </lineage>
</organism>
<comment type="subunit">
    <text evidence="2">Homotetramer.</text>
</comment>
<dbReference type="Proteomes" id="UP000252172">
    <property type="component" value="Unassembled WGS sequence"/>
</dbReference>
<dbReference type="PROSITE" id="PS00737">
    <property type="entry name" value="THIOLASE_2"/>
    <property type="match status" value="1"/>
</dbReference>
<dbReference type="InterPro" id="IPR002155">
    <property type="entry name" value="Thiolase"/>
</dbReference>
<dbReference type="RefSeq" id="WP_114303962.1">
    <property type="nucleotide sequence ID" value="NZ_QPIE01000005.1"/>
</dbReference>
<dbReference type="InterPro" id="IPR020617">
    <property type="entry name" value="Thiolase_C"/>
</dbReference>
<protein>
    <recommendedName>
        <fullName evidence="3">acetyl-CoA C-acetyltransferase</fullName>
        <ecNumber evidence="3">2.3.1.9</ecNumber>
    </recommendedName>
</protein>
<evidence type="ECO:0000256" key="9">
    <source>
        <dbReference type="PIRSR" id="PIRSR000429-1"/>
    </source>
</evidence>
<evidence type="ECO:0000313" key="13">
    <source>
        <dbReference type="EMBL" id="RCU42750.1"/>
    </source>
</evidence>
<dbReference type="GO" id="GO:0006635">
    <property type="term" value="P:fatty acid beta-oxidation"/>
    <property type="evidence" value="ECO:0007669"/>
    <property type="project" value="TreeGrafter"/>
</dbReference>
<dbReference type="PANTHER" id="PTHR18919">
    <property type="entry name" value="ACETYL-COA C-ACYLTRANSFERASE"/>
    <property type="match status" value="1"/>
</dbReference>
<dbReference type="InterPro" id="IPR020615">
    <property type="entry name" value="Thiolase_acyl_enz_int_AS"/>
</dbReference>
<dbReference type="OrthoDB" id="9764892at2"/>
<dbReference type="Gene3D" id="3.40.47.10">
    <property type="match status" value="1"/>
</dbReference>
<dbReference type="NCBIfam" id="TIGR01930">
    <property type="entry name" value="AcCoA-C-Actrans"/>
    <property type="match status" value="1"/>
</dbReference>
<keyword evidence="6" id="KW-0809">Transit peptide</keyword>
<evidence type="ECO:0000256" key="5">
    <source>
        <dbReference type="ARBA" id="ARBA00022723"/>
    </source>
</evidence>
<evidence type="ECO:0000256" key="8">
    <source>
        <dbReference type="ARBA" id="ARBA00023315"/>
    </source>
</evidence>
<evidence type="ECO:0000259" key="11">
    <source>
        <dbReference type="Pfam" id="PF00108"/>
    </source>
</evidence>
<dbReference type="InterPro" id="IPR020610">
    <property type="entry name" value="Thiolase_AS"/>
</dbReference>
<dbReference type="Pfam" id="PF02803">
    <property type="entry name" value="Thiolase_C"/>
    <property type="match status" value="1"/>
</dbReference>
<keyword evidence="4 10" id="KW-0808">Transferase</keyword>
<evidence type="ECO:0000259" key="12">
    <source>
        <dbReference type="Pfam" id="PF02803"/>
    </source>
</evidence>
<dbReference type="SUPFAM" id="SSF53901">
    <property type="entry name" value="Thiolase-like"/>
    <property type="match status" value="2"/>
</dbReference>
<evidence type="ECO:0000256" key="7">
    <source>
        <dbReference type="ARBA" id="ARBA00022958"/>
    </source>
</evidence>
<dbReference type="EMBL" id="QPIE01000005">
    <property type="protein sequence ID" value="RCU42750.1"/>
    <property type="molecule type" value="Genomic_DNA"/>
</dbReference>
<keyword evidence="14" id="KW-1185">Reference proteome</keyword>
<feature type="active site" description="Proton acceptor" evidence="9">
    <location>
        <position position="348"/>
    </location>
</feature>
<evidence type="ECO:0000256" key="4">
    <source>
        <dbReference type="ARBA" id="ARBA00022679"/>
    </source>
</evidence>
<dbReference type="InterPro" id="IPR020616">
    <property type="entry name" value="Thiolase_N"/>
</dbReference>
<dbReference type="GO" id="GO:0003985">
    <property type="term" value="F:acetyl-CoA C-acetyltransferase activity"/>
    <property type="evidence" value="ECO:0007669"/>
    <property type="project" value="UniProtKB-EC"/>
</dbReference>